<gene>
    <name evidence="2" type="ORF">ELAC_1945</name>
</gene>
<dbReference type="EMBL" id="CWGJ01000026">
    <property type="protein sequence ID" value="CRX39269.1"/>
    <property type="molecule type" value="Genomic_DNA"/>
</dbReference>
<feature type="region of interest" description="Disordered" evidence="1">
    <location>
        <begin position="94"/>
        <end position="117"/>
    </location>
</feature>
<protein>
    <submittedName>
        <fullName evidence="2">Conserved putative secreted protein</fullName>
    </submittedName>
</protein>
<dbReference type="Proteomes" id="UP000220251">
    <property type="component" value="Unassembled WGS sequence"/>
</dbReference>
<evidence type="ECO:0000313" key="3">
    <source>
        <dbReference type="Proteomes" id="UP000220251"/>
    </source>
</evidence>
<evidence type="ECO:0000256" key="1">
    <source>
        <dbReference type="SAM" id="MobiDB-lite"/>
    </source>
</evidence>
<keyword evidence="3" id="KW-1185">Reference proteome</keyword>
<name>A0A0H5DTR3_9BACT</name>
<organism evidence="2 3">
    <name type="scientific">Estrella lausannensis</name>
    <dbReference type="NCBI Taxonomy" id="483423"/>
    <lineage>
        <taxon>Bacteria</taxon>
        <taxon>Pseudomonadati</taxon>
        <taxon>Chlamydiota</taxon>
        <taxon>Chlamydiia</taxon>
        <taxon>Parachlamydiales</taxon>
        <taxon>Candidatus Criblamydiaceae</taxon>
        <taxon>Estrella</taxon>
    </lineage>
</organism>
<dbReference type="OrthoDB" id="21513at2"/>
<feature type="compositionally biased region" description="Basic and acidic residues" evidence="1">
    <location>
        <begin position="94"/>
        <end position="111"/>
    </location>
</feature>
<sequence>MKSLTWHIAYCAALMTTFAGQIKAEETESTKEEVAETGREERKTKALSFLGSLKIRGAEGEEKQEAEHVEVGNRSLSHAEWVKGQEAKEKIATARKNRAEGKEGVEKRSLESVEPSEEAVEDVTNAEIIAKPTYYTSHQGAMHRPIAVTVLGDIVTLEDGSEWIVKYSHRYKTLDWLASDSILVLPNHAWFSSYYFRLVNQMTGADIEVNLLKGPIYNGVYTHWIIAIDYLNCELCLEDGSIWRISSGDYSTMKKWLVNDTIILGINDSWLSSKPNILLNVNMLNYVSGICENGF</sequence>
<dbReference type="AlphaFoldDB" id="A0A0H5DTR3"/>
<reference evidence="3" key="1">
    <citation type="submission" date="2015-06" db="EMBL/GenBank/DDBJ databases">
        <authorList>
            <person name="Bertelli C."/>
        </authorList>
    </citation>
    <scope>NUCLEOTIDE SEQUENCE [LARGE SCALE GENOMIC DNA]</scope>
    <source>
        <strain evidence="3">CRIB-30</strain>
    </source>
</reference>
<dbReference type="RefSeq" id="WP_098039132.1">
    <property type="nucleotide sequence ID" value="NZ_CWGJ01000026.1"/>
</dbReference>
<accession>A0A0H5DTR3</accession>
<proteinExistence type="predicted"/>
<evidence type="ECO:0000313" key="2">
    <source>
        <dbReference type="EMBL" id="CRX39269.1"/>
    </source>
</evidence>